<keyword evidence="2" id="KW-0812">Transmembrane</keyword>
<evidence type="ECO:0000313" key="3">
    <source>
        <dbReference type="EMBL" id="GAA3927358.1"/>
    </source>
</evidence>
<keyword evidence="4" id="KW-1185">Reference proteome</keyword>
<dbReference type="Proteomes" id="UP001501000">
    <property type="component" value="Unassembled WGS sequence"/>
</dbReference>
<proteinExistence type="predicted"/>
<feature type="transmembrane region" description="Helical" evidence="2">
    <location>
        <begin position="198"/>
        <end position="217"/>
    </location>
</feature>
<evidence type="ECO:0000313" key="4">
    <source>
        <dbReference type="Proteomes" id="UP001501000"/>
    </source>
</evidence>
<evidence type="ECO:0000256" key="2">
    <source>
        <dbReference type="SAM" id="Phobius"/>
    </source>
</evidence>
<feature type="transmembrane region" description="Helical" evidence="2">
    <location>
        <begin position="265"/>
        <end position="283"/>
    </location>
</feature>
<feature type="transmembrane region" description="Helical" evidence="2">
    <location>
        <begin position="224"/>
        <end position="245"/>
    </location>
</feature>
<feature type="transmembrane region" description="Helical" evidence="2">
    <location>
        <begin position="107"/>
        <end position="127"/>
    </location>
</feature>
<feature type="transmembrane region" description="Helical" evidence="2">
    <location>
        <begin position="148"/>
        <end position="165"/>
    </location>
</feature>
<keyword evidence="2" id="KW-1133">Transmembrane helix</keyword>
<keyword evidence="2" id="KW-0472">Membrane</keyword>
<organism evidence="3 4">
    <name type="scientific">Streptomyces gulbargensis</name>
    <dbReference type="NCBI Taxonomy" id="364901"/>
    <lineage>
        <taxon>Bacteria</taxon>
        <taxon>Bacillati</taxon>
        <taxon>Actinomycetota</taxon>
        <taxon>Actinomycetes</taxon>
        <taxon>Kitasatosporales</taxon>
        <taxon>Streptomycetaceae</taxon>
        <taxon>Streptomyces</taxon>
    </lineage>
</organism>
<dbReference type="RefSeq" id="WP_345284837.1">
    <property type="nucleotide sequence ID" value="NZ_BAABAJ010000013.1"/>
</dbReference>
<feature type="region of interest" description="Disordered" evidence="1">
    <location>
        <begin position="289"/>
        <end position="314"/>
    </location>
</feature>
<dbReference type="EMBL" id="BAABAJ010000013">
    <property type="protein sequence ID" value="GAA3927358.1"/>
    <property type="molecule type" value="Genomic_DNA"/>
</dbReference>
<evidence type="ECO:0000256" key="1">
    <source>
        <dbReference type="SAM" id="MobiDB-lite"/>
    </source>
</evidence>
<reference evidence="4" key="1">
    <citation type="journal article" date="2019" name="Int. J. Syst. Evol. Microbiol.">
        <title>The Global Catalogue of Microorganisms (GCM) 10K type strain sequencing project: providing services to taxonomists for standard genome sequencing and annotation.</title>
        <authorList>
            <consortium name="The Broad Institute Genomics Platform"/>
            <consortium name="The Broad Institute Genome Sequencing Center for Infectious Disease"/>
            <person name="Wu L."/>
            <person name="Ma J."/>
        </authorList>
    </citation>
    <scope>NUCLEOTIDE SEQUENCE [LARGE SCALE GENOMIC DNA]</scope>
    <source>
        <strain evidence="4">JCM 16956</strain>
    </source>
</reference>
<gene>
    <name evidence="3" type="ORF">GCM10022244_40670</name>
</gene>
<protein>
    <submittedName>
        <fullName evidence="3">Uncharacterized protein</fullName>
    </submittedName>
</protein>
<name>A0ABP7MQ35_9ACTN</name>
<comment type="caution">
    <text evidence="3">The sequence shown here is derived from an EMBL/GenBank/DDBJ whole genome shotgun (WGS) entry which is preliminary data.</text>
</comment>
<sequence>MTVTRPARLTGAAFCAALVLISAVWILRDLAALGSPLALVRYWTGDHALLLGGRSSTSLVEPLLLLATAATAVAALRSRHAASALAATGAVTLALRLPGLWATGTGALVSTLLQLALATGLVVTAVAGRRPPRSAREPLPTRPRTAPAATAGALLVTAAAVGTLWEAYWATALPLEITVDRFTGGRSVARPALGVPPGWLAAVLAALHLTAGVSALARARHTRAFGLLAAWLLTGGGLAQVVLLIRYETLPRFADLTTTGTLSALSSLFALLAGLAVLTLLAGRGAPEPVPAGAPYPPTGAPPPAPPSPRPPGW</sequence>
<accession>A0ABP7MQ35</accession>